<dbReference type="InterPro" id="IPR050438">
    <property type="entry name" value="LMW_PTPase"/>
</dbReference>
<evidence type="ECO:0000256" key="6">
    <source>
        <dbReference type="ARBA" id="ARBA00022912"/>
    </source>
</evidence>
<dbReference type="EMBL" id="BSXN01000356">
    <property type="protein sequence ID" value="GME68212.1"/>
    <property type="molecule type" value="Genomic_DNA"/>
</dbReference>
<organism evidence="10 11">
    <name type="scientific">Candida boidinii</name>
    <name type="common">Yeast</name>
    <dbReference type="NCBI Taxonomy" id="5477"/>
    <lineage>
        <taxon>Eukaryota</taxon>
        <taxon>Fungi</taxon>
        <taxon>Dikarya</taxon>
        <taxon>Ascomycota</taxon>
        <taxon>Saccharomycotina</taxon>
        <taxon>Pichiomycetes</taxon>
        <taxon>Pichiales</taxon>
        <taxon>Pichiaceae</taxon>
        <taxon>Ogataea</taxon>
        <taxon>Ogataea/Candida clade</taxon>
    </lineage>
</organism>
<evidence type="ECO:0000256" key="8">
    <source>
        <dbReference type="PIRSR" id="PIRSR617867-1"/>
    </source>
</evidence>
<dbReference type="PANTHER" id="PTHR11717">
    <property type="entry name" value="LOW MOLECULAR WEIGHT PROTEIN TYROSINE PHOSPHATASE"/>
    <property type="match status" value="1"/>
</dbReference>
<dbReference type="InterPro" id="IPR036196">
    <property type="entry name" value="Ptyr_pPase_sf"/>
</dbReference>
<evidence type="ECO:0000313" key="10">
    <source>
        <dbReference type="EMBL" id="GME68212.1"/>
    </source>
</evidence>
<dbReference type="SMART" id="SM00226">
    <property type="entry name" value="LMWPc"/>
    <property type="match status" value="1"/>
</dbReference>
<dbReference type="InterPro" id="IPR017867">
    <property type="entry name" value="Tyr_phospatase_low_mol_wt"/>
</dbReference>
<keyword evidence="11" id="KW-1185">Reference proteome</keyword>
<reference evidence="10" key="1">
    <citation type="submission" date="2023-04" db="EMBL/GenBank/DDBJ databases">
        <title>Candida boidinii NBRC 10035.</title>
        <authorList>
            <person name="Ichikawa N."/>
            <person name="Sato H."/>
            <person name="Tonouchi N."/>
        </authorList>
    </citation>
    <scope>NUCLEOTIDE SEQUENCE</scope>
    <source>
        <strain evidence="10">NBRC 10035</strain>
    </source>
</reference>
<dbReference type="FunFam" id="3.40.50.2300:FF:000105">
    <property type="entry name" value="Low molecular weight phosphotyrosine protein"/>
    <property type="match status" value="1"/>
</dbReference>
<comment type="catalytic activity">
    <reaction evidence="1">
        <text>a phosphate monoester + H2O = an alcohol + phosphate</text>
        <dbReference type="Rhea" id="RHEA:15017"/>
        <dbReference type="ChEBI" id="CHEBI:15377"/>
        <dbReference type="ChEBI" id="CHEBI:30879"/>
        <dbReference type="ChEBI" id="CHEBI:43474"/>
        <dbReference type="ChEBI" id="CHEBI:67140"/>
        <dbReference type="EC" id="3.1.3.2"/>
    </reaction>
</comment>
<evidence type="ECO:0000313" key="11">
    <source>
        <dbReference type="Proteomes" id="UP001165120"/>
    </source>
</evidence>
<dbReference type="AlphaFoldDB" id="A0A9W6SWF1"/>
<feature type="active site" description="Nucleophile" evidence="8">
    <location>
        <position position="12"/>
    </location>
</feature>
<name>A0A9W6SWF1_CANBO</name>
<protein>
    <submittedName>
        <fullName evidence="10">Unnamed protein product</fullName>
    </submittedName>
</protein>
<evidence type="ECO:0000256" key="7">
    <source>
        <dbReference type="ARBA" id="ARBA00051722"/>
    </source>
</evidence>
<evidence type="ECO:0000256" key="4">
    <source>
        <dbReference type="ARBA" id="ARBA00022490"/>
    </source>
</evidence>
<keyword evidence="6" id="KW-0904">Protein phosphatase</keyword>
<dbReference type="PRINTS" id="PR00720">
    <property type="entry name" value="MAMMALPTPASE"/>
</dbReference>
<evidence type="ECO:0000259" key="9">
    <source>
        <dbReference type="SMART" id="SM00226"/>
    </source>
</evidence>
<proteinExistence type="inferred from homology"/>
<dbReference type="InterPro" id="IPR002115">
    <property type="entry name" value="Tyr_Pase_low_mol_wt_mml"/>
</dbReference>
<comment type="similarity">
    <text evidence="3">Belongs to the low molecular weight phosphotyrosine protein phosphatase family.</text>
</comment>
<evidence type="ECO:0000256" key="3">
    <source>
        <dbReference type="ARBA" id="ARBA00011063"/>
    </source>
</evidence>
<dbReference type="CDD" id="cd16343">
    <property type="entry name" value="LMWPTP"/>
    <property type="match status" value="1"/>
</dbReference>
<dbReference type="PANTHER" id="PTHR11717:SF7">
    <property type="entry name" value="LOW MOLECULAR WEIGHT PHOSPHOTYROSINE PROTEIN PHOSPHATASE"/>
    <property type="match status" value="1"/>
</dbReference>
<keyword evidence="4" id="KW-0963">Cytoplasm</keyword>
<gene>
    <name evidence="10" type="ORF">Cboi02_000148200</name>
</gene>
<dbReference type="Pfam" id="PF01451">
    <property type="entry name" value="LMWPc"/>
    <property type="match status" value="1"/>
</dbReference>
<accession>A0A9W6SWF1</accession>
<dbReference type="Gene3D" id="3.40.50.2300">
    <property type="match status" value="1"/>
</dbReference>
<feature type="domain" description="Phosphotyrosine protein phosphatase I" evidence="9">
    <location>
        <begin position="6"/>
        <end position="149"/>
    </location>
</feature>
<dbReference type="GO" id="GO:0004726">
    <property type="term" value="F:non-membrane spanning protein tyrosine phosphatase activity"/>
    <property type="evidence" value="ECO:0007669"/>
    <property type="project" value="InterPro"/>
</dbReference>
<comment type="caution">
    <text evidence="10">The sequence shown here is derived from an EMBL/GenBank/DDBJ whole genome shotgun (WGS) entry which is preliminary data.</text>
</comment>
<dbReference type="GO" id="GO:0003993">
    <property type="term" value="F:acid phosphatase activity"/>
    <property type="evidence" value="ECO:0007669"/>
    <property type="project" value="UniProtKB-EC"/>
</dbReference>
<sequence length="152" mass="17417">MGSEGISVAFVCTGNIAVFAHIVKEKGLDNKITKIDSFGTHSYHVGENPDYRTLQTCNYHKVPIKHSAQQISKDDFKKFDYIICMDNYNLSSLEKIQPSNSKAKLNLFGHWKEDKSYETIVDDPYYGGINGFQKCFEQCMHFSEVFLKNELN</sequence>
<evidence type="ECO:0000256" key="5">
    <source>
        <dbReference type="ARBA" id="ARBA00022801"/>
    </source>
</evidence>
<dbReference type="Proteomes" id="UP001165120">
    <property type="component" value="Unassembled WGS sequence"/>
</dbReference>
<feature type="active site" description="Proton donor" evidence="8">
    <location>
        <position position="123"/>
    </location>
</feature>
<keyword evidence="5" id="KW-0378">Hydrolase</keyword>
<evidence type="ECO:0000256" key="1">
    <source>
        <dbReference type="ARBA" id="ARBA00000032"/>
    </source>
</evidence>
<dbReference type="InterPro" id="IPR023485">
    <property type="entry name" value="Ptyr_pPase"/>
</dbReference>
<comment type="subcellular location">
    <subcellularLocation>
        <location evidence="2">Cytoplasm</location>
    </subcellularLocation>
</comment>
<dbReference type="SUPFAM" id="SSF52788">
    <property type="entry name" value="Phosphotyrosine protein phosphatases I"/>
    <property type="match status" value="1"/>
</dbReference>
<evidence type="ECO:0000256" key="2">
    <source>
        <dbReference type="ARBA" id="ARBA00004496"/>
    </source>
</evidence>
<dbReference type="PRINTS" id="PR00719">
    <property type="entry name" value="LMWPTPASE"/>
</dbReference>
<comment type="catalytic activity">
    <reaction evidence="7">
        <text>O-phospho-L-tyrosyl-[protein] + H2O = L-tyrosyl-[protein] + phosphate</text>
        <dbReference type="Rhea" id="RHEA:10684"/>
        <dbReference type="Rhea" id="RHEA-COMP:10136"/>
        <dbReference type="Rhea" id="RHEA-COMP:20101"/>
        <dbReference type="ChEBI" id="CHEBI:15377"/>
        <dbReference type="ChEBI" id="CHEBI:43474"/>
        <dbReference type="ChEBI" id="CHEBI:46858"/>
        <dbReference type="ChEBI" id="CHEBI:61978"/>
        <dbReference type="EC" id="3.1.3.48"/>
    </reaction>
</comment>
<dbReference type="GO" id="GO:0005737">
    <property type="term" value="C:cytoplasm"/>
    <property type="evidence" value="ECO:0007669"/>
    <property type="project" value="UniProtKB-SubCell"/>
</dbReference>